<evidence type="ECO:0000313" key="8">
    <source>
        <dbReference type="EMBL" id="KAK6623192.1"/>
    </source>
</evidence>
<dbReference type="Pfam" id="PF00907">
    <property type="entry name" value="T-box"/>
    <property type="match status" value="1"/>
</dbReference>
<dbReference type="InterPro" id="IPR036960">
    <property type="entry name" value="T-box_sf"/>
</dbReference>
<dbReference type="AlphaFoldDB" id="A0AAN8S8C4"/>
<evidence type="ECO:0000259" key="7">
    <source>
        <dbReference type="PROSITE" id="PS50252"/>
    </source>
</evidence>
<gene>
    <name evidence="8" type="ORF">RUM43_009044</name>
</gene>
<evidence type="ECO:0000256" key="5">
    <source>
        <dbReference type="PROSITE-ProRule" id="PRU00201"/>
    </source>
</evidence>
<organism evidence="8 9">
    <name type="scientific">Polyplax serrata</name>
    <name type="common">Common mouse louse</name>
    <dbReference type="NCBI Taxonomy" id="468196"/>
    <lineage>
        <taxon>Eukaryota</taxon>
        <taxon>Metazoa</taxon>
        <taxon>Ecdysozoa</taxon>
        <taxon>Arthropoda</taxon>
        <taxon>Hexapoda</taxon>
        <taxon>Insecta</taxon>
        <taxon>Pterygota</taxon>
        <taxon>Neoptera</taxon>
        <taxon>Paraneoptera</taxon>
        <taxon>Psocodea</taxon>
        <taxon>Troctomorpha</taxon>
        <taxon>Phthiraptera</taxon>
        <taxon>Anoplura</taxon>
        <taxon>Polyplacidae</taxon>
        <taxon>Polyplax</taxon>
    </lineage>
</organism>
<feature type="compositionally biased region" description="Basic and acidic residues" evidence="6">
    <location>
        <begin position="96"/>
        <end position="111"/>
    </location>
</feature>
<feature type="domain" description="T-box" evidence="7">
    <location>
        <begin position="133"/>
        <end position="155"/>
    </location>
</feature>
<dbReference type="GO" id="GO:0045893">
    <property type="term" value="P:positive regulation of DNA-templated transcription"/>
    <property type="evidence" value="ECO:0007669"/>
    <property type="project" value="InterPro"/>
</dbReference>
<keyword evidence="4 5" id="KW-0539">Nucleus</keyword>
<feature type="region of interest" description="Disordered" evidence="6">
    <location>
        <begin position="1"/>
        <end position="113"/>
    </location>
</feature>
<dbReference type="Proteomes" id="UP001372834">
    <property type="component" value="Unassembled WGS sequence"/>
</dbReference>
<evidence type="ECO:0000313" key="9">
    <source>
        <dbReference type="Proteomes" id="UP001372834"/>
    </source>
</evidence>
<dbReference type="GO" id="GO:0003700">
    <property type="term" value="F:DNA-binding transcription factor activity"/>
    <property type="evidence" value="ECO:0007669"/>
    <property type="project" value="InterPro"/>
</dbReference>
<dbReference type="Gene3D" id="2.60.40.820">
    <property type="entry name" value="Transcription factor, T-box"/>
    <property type="match status" value="1"/>
</dbReference>
<comment type="subcellular location">
    <subcellularLocation>
        <location evidence="5">Nucleus</location>
    </subcellularLocation>
</comment>
<keyword evidence="2 5" id="KW-0238">DNA-binding</keyword>
<evidence type="ECO:0000256" key="1">
    <source>
        <dbReference type="ARBA" id="ARBA00023015"/>
    </source>
</evidence>
<evidence type="ECO:0000256" key="4">
    <source>
        <dbReference type="ARBA" id="ARBA00023242"/>
    </source>
</evidence>
<dbReference type="GO" id="GO:0006357">
    <property type="term" value="P:regulation of transcription by RNA polymerase II"/>
    <property type="evidence" value="ECO:0007669"/>
    <property type="project" value="UniProtKB-ARBA"/>
</dbReference>
<sequence length="197" mass="21584">MTTCHRGGQTGERLQSSGGGKSRDEDSGERVGTSAGRTRPTEDSETEQDVVEEEEEVEVDVEECSDSENVSVKKHGKNNSERSPVRTGSDTSSEQGEERGRDTPDSADEKVGAGAKVKIRCNCEELLMVDCHLETKDLWDKFHDLGTEMIITKTGSIPVTAPFSSWTYPLTAGNTRKSLSRRHTFVLPDAHLGTLLK</sequence>
<dbReference type="PROSITE" id="PS50252">
    <property type="entry name" value="TBOX_3"/>
    <property type="match status" value="1"/>
</dbReference>
<comment type="caution">
    <text evidence="5">Lacks conserved residue(s) required for the propagation of feature annotation.</text>
</comment>
<reference evidence="8 9" key="1">
    <citation type="submission" date="2023-10" db="EMBL/GenBank/DDBJ databases">
        <title>Genomes of two closely related lineages of the louse Polyplax serrata with different host specificities.</title>
        <authorList>
            <person name="Martinu J."/>
            <person name="Tarabai H."/>
            <person name="Stefka J."/>
            <person name="Hypsa V."/>
        </authorList>
    </citation>
    <scope>NUCLEOTIDE SEQUENCE [LARGE SCALE GENOMIC DNA]</scope>
    <source>
        <strain evidence="8">HR10_N</strain>
    </source>
</reference>
<dbReference type="InterPro" id="IPR008967">
    <property type="entry name" value="p53-like_TF_DNA-bd_sf"/>
</dbReference>
<name>A0AAN8S8C4_POLSC</name>
<dbReference type="EMBL" id="JAWJWE010000038">
    <property type="protein sequence ID" value="KAK6623192.1"/>
    <property type="molecule type" value="Genomic_DNA"/>
</dbReference>
<evidence type="ECO:0000256" key="2">
    <source>
        <dbReference type="ARBA" id="ARBA00023125"/>
    </source>
</evidence>
<evidence type="ECO:0000256" key="3">
    <source>
        <dbReference type="ARBA" id="ARBA00023163"/>
    </source>
</evidence>
<dbReference type="GO" id="GO:0005634">
    <property type="term" value="C:nucleus"/>
    <property type="evidence" value="ECO:0007669"/>
    <property type="project" value="UniProtKB-SubCell"/>
</dbReference>
<dbReference type="InterPro" id="IPR046360">
    <property type="entry name" value="T-box_DNA-bd"/>
</dbReference>
<keyword evidence="1" id="KW-0805">Transcription regulation</keyword>
<accession>A0AAN8S8C4</accession>
<keyword evidence="3" id="KW-0804">Transcription</keyword>
<dbReference type="SUPFAM" id="SSF49417">
    <property type="entry name" value="p53-like transcription factors"/>
    <property type="match status" value="1"/>
</dbReference>
<feature type="compositionally biased region" description="Acidic residues" evidence="6">
    <location>
        <begin position="43"/>
        <end position="66"/>
    </location>
</feature>
<evidence type="ECO:0000256" key="6">
    <source>
        <dbReference type="SAM" id="MobiDB-lite"/>
    </source>
</evidence>
<protein>
    <recommendedName>
        <fullName evidence="7">T-box domain-containing protein</fullName>
    </recommendedName>
</protein>
<comment type="caution">
    <text evidence="8">The sequence shown here is derived from an EMBL/GenBank/DDBJ whole genome shotgun (WGS) entry which is preliminary data.</text>
</comment>
<proteinExistence type="predicted"/>
<dbReference type="GO" id="GO:0003677">
    <property type="term" value="F:DNA binding"/>
    <property type="evidence" value="ECO:0007669"/>
    <property type="project" value="UniProtKB-UniRule"/>
</dbReference>